<dbReference type="AlphaFoldDB" id="A0A290HGQ0"/>
<dbReference type="KEGG" id="sulj:SJPD1_2599"/>
<dbReference type="Pfam" id="PF03008">
    <property type="entry name" value="DUF234"/>
    <property type="match status" value="1"/>
</dbReference>
<organism evidence="2 3">
    <name type="scientific">Sulfurospirillum diekertiae</name>
    <dbReference type="NCBI Taxonomy" id="1854492"/>
    <lineage>
        <taxon>Bacteria</taxon>
        <taxon>Pseudomonadati</taxon>
        <taxon>Campylobacterota</taxon>
        <taxon>Epsilonproteobacteria</taxon>
        <taxon>Campylobacterales</taxon>
        <taxon>Sulfurospirillaceae</taxon>
        <taxon>Sulfurospirillum</taxon>
    </lineage>
</organism>
<gene>
    <name evidence="2" type="ORF">SJPD1_2599</name>
</gene>
<dbReference type="PANTHER" id="PTHR34704">
    <property type="entry name" value="ATPASE"/>
    <property type="match status" value="1"/>
</dbReference>
<dbReference type="EMBL" id="CP023275">
    <property type="protein sequence ID" value="ATB70693.1"/>
    <property type="molecule type" value="Genomic_DNA"/>
</dbReference>
<accession>A0A290HGQ0</accession>
<dbReference type="PANTHER" id="PTHR34704:SF1">
    <property type="entry name" value="ATPASE"/>
    <property type="match status" value="1"/>
</dbReference>
<evidence type="ECO:0000313" key="2">
    <source>
        <dbReference type="EMBL" id="ATB70693.1"/>
    </source>
</evidence>
<dbReference type="InterPro" id="IPR004256">
    <property type="entry name" value="DUF234"/>
</dbReference>
<dbReference type="OrthoDB" id="9801758at2"/>
<dbReference type="RefSeq" id="WP_096047503.1">
    <property type="nucleotide sequence ID" value="NZ_CP023275.1"/>
</dbReference>
<sequence>MPKHPTLLHQFRSFCLQNHADDMEKAIEYFSVFGGTSWKVDMHKPLLELMETKIFKNYPYIHSDIAKITFSNKLSHTLLSAMATGDRRVHSTFKRAHISREEGESALDTLLDSALIRFEYSLERPVNIDDDNSDKLSFMTPFMRFWFAFVSPFYKTIKEGDYSEVEKSFASREQEFYELIFKKLSFELLRKLMSDDPIVEVGSYWDKNAEIDILAKTVSGKLIAGSTKYKNTKVKKTELTKLKEQCAKADFEPDLFVILSKSGFTSELKALKGDDLKLFTIKSMKALVEDVSEKELIPCEGKKY</sequence>
<evidence type="ECO:0000313" key="3">
    <source>
        <dbReference type="Proteomes" id="UP000217349"/>
    </source>
</evidence>
<proteinExistence type="predicted"/>
<evidence type="ECO:0000259" key="1">
    <source>
        <dbReference type="Pfam" id="PF03008"/>
    </source>
</evidence>
<name>A0A290HGQ0_9BACT</name>
<dbReference type="Proteomes" id="UP000217349">
    <property type="component" value="Chromosome"/>
</dbReference>
<protein>
    <recommendedName>
        <fullName evidence="1">DUF234 domain-containing protein</fullName>
    </recommendedName>
</protein>
<feature type="domain" description="DUF234" evidence="1">
    <location>
        <begin position="146"/>
        <end position="237"/>
    </location>
</feature>
<reference evidence="3" key="1">
    <citation type="submission" date="2017-09" db="EMBL/GenBank/DDBJ databases">
        <title>The complete genome of Sulfurospirillum sp. JPD-1.</title>
        <authorList>
            <person name="Goris T."/>
        </authorList>
    </citation>
    <scope>NUCLEOTIDE SEQUENCE [LARGE SCALE GENOMIC DNA]</scope>
    <source>
        <strain evidence="3">JPD-1</strain>
    </source>
</reference>